<evidence type="ECO:0000259" key="5">
    <source>
        <dbReference type="Pfam" id="PF00496"/>
    </source>
</evidence>
<dbReference type="InterPro" id="IPR000914">
    <property type="entry name" value="SBP_5_dom"/>
</dbReference>
<gene>
    <name evidence="6" type="ORF">SAMN02745207_00389</name>
</gene>
<keyword evidence="4" id="KW-0732">Signal</keyword>
<evidence type="ECO:0000256" key="1">
    <source>
        <dbReference type="ARBA" id="ARBA00004196"/>
    </source>
</evidence>
<dbReference type="GO" id="GO:0015833">
    <property type="term" value="P:peptide transport"/>
    <property type="evidence" value="ECO:0007669"/>
    <property type="project" value="TreeGrafter"/>
</dbReference>
<dbReference type="FunFam" id="3.10.105.10:FF:000001">
    <property type="entry name" value="Oligopeptide ABC transporter, oligopeptide-binding protein"/>
    <property type="match status" value="1"/>
</dbReference>
<dbReference type="CDD" id="cd08504">
    <property type="entry name" value="PBP2_OppA"/>
    <property type="match status" value="1"/>
</dbReference>
<name>A0A1M5QZ54_9CLOT</name>
<evidence type="ECO:0000313" key="6">
    <source>
        <dbReference type="EMBL" id="SHH19424.1"/>
    </source>
</evidence>
<dbReference type="GO" id="GO:0030288">
    <property type="term" value="C:outer membrane-bounded periplasmic space"/>
    <property type="evidence" value="ECO:0007669"/>
    <property type="project" value="UniProtKB-ARBA"/>
</dbReference>
<evidence type="ECO:0000256" key="4">
    <source>
        <dbReference type="ARBA" id="ARBA00022729"/>
    </source>
</evidence>
<dbReference type="GO" id="GO:0043190">
    <property type="term" value="C:ATP-binding cassette (ABC) transporter complex"/>
    <property type="evidence" value="ECO:0007669"/>
    <property type="project" value="InterPro"/>
</dbReference>
<keyword evidence="3" id="KW-0813">Transport</keyword>
<dbReference type="PANTHER" id="PTHR30290:SF10">
    <property type="entry name" value="PERIPLASMIC OLIGOPEPTIDE-BINDING PROTEIN-RELATED"/>
    <property type="match status" value="1"/>
</dbReference>
<accession>A0A1M5QZ54</accession>
<dbReference type="Gene3D" id="3.10.105.10">
    <property type="entry name" value="Dipeptide-binding Protein, Domain 3"/>
    <property type="match status" value="1"/>
</dbReference>
<dbReference type="GO" id="GO:1904680">
    <property type="term" value="F:peptide transmembrane transporter activity"/>
    <property type="evidence" value="ECO:0007669"/>
    <property type="project" value="TreeGrafter"/>
</dbReference>
<dbReference type="Gene3D" id="3.40.190.10">
    <property type="entry name" value="Periplasmic binding protein-like II"/>
    <property type="match status" value="1"/>
</dbReference>
<evidence type="ECO:0000256" key="3">
    <source>
        <dbReference type="ARBA" id="ARBA00022448"/>
    </source>
</evidence>
<dbReference type="FunFam" id="3.90.76.10:FF:000001">
    <property type="entry name" value="Oligopeptide ABC transporter substrate-binding protein"/>
    <property type="match status" value="1"/>
</dbReference>
<evidence type="ECO:0000256" key="2">
    <source>
        <dbReference type="ARBA" id="ARBA00005695"/>
    </source>
</evidence>
<dbReference type="EMBL" id="FQXM01000002">
    <property type="protein sequence ID" value="SHH19424.1"/>
    <property type="molecule type" value="Genomic_DNA"/>
</dbReference>
<dbReference type="InterPro" id="IPR030678">
    <property type="entry name" value="Peptide/Ni-bd"/>
</dbReference>
<dbReference type="Gene3D" id="3.90.76.10">
    <property type="entry name" value="Dipeptide-binding Protein, Domain 1"/>
    <property type="match status" value="1"/>
</dbReference>
<dbReference type="PANTHER" id="PTHR30290">
    <property type="entry name" value="PERIPLASMIC BINDING COMPONENT OF ABC TRANSPORTER"/>
    <property type="match status" value="1"/>
</dbReference>
<sequence length="593" mass="65527">MFQLDKEKNRYIIICNSKWGKLSYISKILLDSFVYNHRGDNMKSVKKLLALVMALSLTASLMACGNGNSTNTNTTKTPETTAETGKNLKVQFDVEVASMDPQIATDGTSFEVLAAVTEGLYSVDEAGSPIMAMAESVDKSEDGLNYTVTLKDAKWSNGTAVTANDFVFAWRRLVDPNTASEYAFIAGIAGIKNADEIAAGEKGIEELGVTAKDDKTLVVELSHPVTFFESLMSFPSFLPVNEEFFTKSGDKFATSPDTILSNGPFKINSYEPAATTIVLEKNADYWDAAAVKIDGIQYQVIKEAQQTMLAYQNGDLDVATLSGEQVEQFKGDAEFNNVMAGYLWYISPNQKIPGLENVNLRKALALSYDKKAIADNILKDGSIVADFAVPSLLATGPDGKDYRETSETYLSTDKAKAVEYFNKAKEELGKDSFEYTLIVEDTESAQNVAQFIQSEIQTTLPGFKINLETMPKKNRVERMQNGDFEVGLTRWGPDYSDPMTYLDMWTTDSPNNYGFWSNTDYDAIIQSAKDGDLSLDPEKRWEELKKAEAMVMDEAVILPVYQKGSAVMIKSGVEGIEFHSVGVNRIFKNVTIK</sequence>
<keyword evidence="7" id="KW-1185">Reference proteome</keyword>
<evidence type="ECO:0000313" key="7">
    <source>
        <dbReference type="Proteomes" id="UP000184447"/>
    </source>
</evidence>
<dbReference type="PIRSF" id="PIRSF002741">
    <property type="entry name" value="MppA"/>
    <property type="match status" value="1"/>
</dbReference>
<organism evidence="6 7">
    <name type="scientific">Clostridium grantii DSM 8605</name>
    <dbReference type="NCBI Taxonomy" id="1121316"/>
    <lineage>
        <taxon>Bacteria</taxon>
        <taxon>Bacillati</taxon>
        <taxon>Bacillota</taxon>
        <taxon>Clostridia</taxon>
        <taxon>Eubacteriales</taxon>
        <taxon>Clostridiaceae</taxon>
        <taxon>Clostridium</taxon>
    </lineage>
</organism>
<reference evidence="6 7" key="1">
    <citation type="submission" date="2016-11" db="EMBL/GenBank/DDBJ databases">
        <authorList>
            <person name="Jaros S."/>
            <person name="Januszkiewicz K."/>
            <person name="Wedrychowicz H."/>
        </authorList>
    </citation>
    <scope>NUCLEOTIDE SEQUENCE [LARGE SCALE GENOMIC DNA]</scope>
    <source>
        <strain evidence="6 7">DSM 8605</strain>
    </source>
</reference>
<dbReference type="Proteomes" id="UP000184447">
    <property type="component" value="Unassembled WGS sequence"/>
</dbReference>
<dbReference type="STRING" id="1121316.SAMN02745207_00389"/>
<dbReference type="AlphaFoldDB" id="A0A1M5QZ54"/>
<feature type="domain" description="Solute-binding protein family 5" evidence="5">
    <location>
        <begin position="130"/>
        <end position="512"/>
    </location>
</feature>
<comment type="similarity">
    <text evidence="2">Belongs to the bacterial solute-binding protein 5 family.</text>
</comment>
<dbReference type="InterPro" id="IPR039424">
    <property type="entry name" value="SBP_5"/>
</dbReference>
<dbReference type="SUPFAM" id="SSF53850">
    <property type="entry name" value="Periplasmic binding protein-like II"/>
    <property type="match status" value="1"/>
</dbReference>
<protein>
    <submittedName>
        <fullName evidence="6">Oligopeptide transport system substrate-binding protein</fullName>
    </submittedName>
</protein>
<comment type="subcellular location">
    <subcellularLocation>
        <location evidence="1">Cell envelope</location>
    </subcellularLocation>
</comment>
<dbReference type="Pfam" id="PF00496">
    <property type="entry name" value="SBP_bac_5"/>
    <property type="match status" value="1"/>
</dbReference>
<proteinExistence type="inferred from homology"/>